<reference evidence="3" key="1">
    <citation type="journal article" date="2020" name="Int. J. Syst. Evol. Microbiol.">
        <title>Aquipluma nitroreducens gen. nov. sp. nov., a novel facultatively anaerobic bacterium isolated from a freshwater lake.</title>
        <authorList>
            <person name="Watanabe M."/>
            <person name="Kojima H."/>
            <person name="Fukui M."/>
        </authorList>
    </citation>
    <scope>NUCLEOTIDE SEQUENCE</scope>
    <source>
        <strain evidence="3">MeG22</strain>
    </source>
</reference>
<keyword evidence="1" id="KW-0732">Signal</keyword>
<keyword evidence="4" id="KW-1185">Reference proteome</keyword>
<dbReference type="SUPFAM" id="SSF51445">
    <property type="entry name" value="(Trans)glycosidases"/>
    <property type="match status" value="2"/>
</dbReference>
<protein>
    <recommendedName>
        <fullName evidence="2">DUF4832 domain-containing protein</fullName>
    </recommendedName>
</protein>
<feature type="signal peptide" evidence="1">
    <location>
        <begin position="1"/>
        <end position="20"/>
    </location>
</feature>
<dbReference type="Proteomes" id="UP001193389">
    <property type="component" value="Chromosome"/>
</dbReference>
<proteinExistence type="predicted"/>
<name>A0A5K7SF75_9BACT</name>
<organism evidence="3 4">
    <name type="scientific">Aquipluma nitroreducens</name>
    <dbReference type="NCBI Taxonomy" id="2010828"/>
    <lineage>
        <taxon>Bacteria</taxon>
        <taxon>Pseudomonadati</taxon>
        <taxon>Bacteroidota</taxon>
        <taxon>Bacteroidia</taxon>
        <taxon>Marinilabiliales</taxon>
        <taxon>Prolixibacteraceae</taxon>
        <taxon>Aquipluma</taxon>
    </lineage>
</organism>
<dbReference type="InterPro" id="IPR032267">
    <property type="entry name" value="DUF4832"/>
</dbReference>
<accession>A0A5K7SF75</accession>
<dbReference type="AlphaFoldDB" id="A0A5K7SF75"/>
<dbReference type="Pfam" id="PF16116">
    <property type="entry name" value="DUF4832"/>
    <property type="match status" value="1"/>
</dbReference>
<feature type="chain" id="PRO_5024377028" description="DUF4832 domain-containing protein" evidence="1">
    <location>
        <begin position="21"/>
        <end position="493"/>
    </location>
</feature>
<dbReference type="KEGG" id="anf:AQPE_4394"/>
<evidence type="ECO:0000259" key="2">
    <source>
        <dbReference type="Pfam" id="PF16116"/>
    </source>
</evidence>
<sequence length="493" mass="56816">MKTIFFYLLCGLLGQTFLMAQENNVIMKVKPKEINDVLTNPGIGFTTFQRFNGDDLNEGIRWTEGLPIVYQNFDGDLTNKNYPQTTIAYFRVNWRFLEPECQQYNWPMIDKALKTAAERGQTLMLRISPYEAEAEKDVPGWYREMVGPEKQQGIAKWRVDPEDPRYIKYFGGMIKALGQRYDGHPDLESVDVSFIGYWGEGEGSHLLSDPSRLALINAYLDNFKKTTLTFQPLNGDAPDPGVLVNGTNIAAYWPDGRNNGTGTQMRNLGWRLDCHGDLRRSEWNHMTDVYPEDIIKSGMSEAWRKAPVTLEICGTFLSWLQKQKYSEETVEYIFEQGLKWHVSSFNAKSSAVPKEWRPLVDNWLNKMGYRFVLRRFTYPSVVTVQGQLRITSWWENKGVAPIYKDYKFALRIKNTEKTVILSTSANILNWFPGDIVHDENLYIPHDMPVGTYELEIAIVSPVSYEPKVKLAIDGVNEDGWYPMGKIEIKENKQ</sequence>
<dbReference type="Gene3D" id="3.20.20.80">
    <property type="entry name" value="Glycosidases"/>
    <property type="match status" value="1"/>
</dbReference>
<dbReference type="EMBL" id="AP018694">
    <property type="protein sequence ID" value="BBE20203.1"/>
    <property type="molecule type" value="Genomic_DNA"/>
</dbReference>
<evidence type="ECO:0000313" key="4">
    <source>
        <dbReference type="Proteomes" id="UP001193389"/>
    </source>
</evidence>
<evidence type="ECO:0000313" key="3">
    <source>
        <dbReference type="EMBL" id="BBE20203.1"/>
    </source>
</evidence>
<gene>
    <name evidence="3" type="ORF">AQPE_4394</name>
</gene>
<evidence type="ECO:0000256" key="1">
    <source>
        <dbReference type="SAM" id="SignalP"/>
    </source>
</evidence>
<feature type="domain" description="DUF4832" evidence="2">
    <location>
        <begin position="332"/>
        <end position="462"/>
    </location>
</feature>
<dbReference type="InterPro" id="IPR017853">
    <property type="entry name" value="GH"/>
</dbReference>